<sequence>MAVISIANAKGGAGKTTVALLLATEFAQAGGKVVIFDCDPLAFAAKWHESPGAIDGIAVVTGVTFANLGANLRAQSGQANHVIIDLSGARDALIALAAGLSDLMLIPVQGCAMDAQGAVHVLDIIGQVANNAHSHINHAVVLTRVSSLVTTRAIRSVKARLAERNVPLLDTPIIERSVYRDIFEHGGSLYTIDETKVSNLAKAQRNMQGLALEVLRLVNGQPHLQSSGSLARICYKAPDRIPQPEGDAGRPPAARAFRSSDAAAIHADP</sequence>
<dbReference type="PANTHER" id="PTHR13696:SF96">
    <property type="entry name" value="COBQ_COBB_MIND_PARA NUCLEOTIDE BINDING DOMAIN-CONTAINING PROTEIN"/>
    <property type="match status" value="1"/>
</dbReference>
<accession>A0ABS7H637</accession>
<feature type="region of interest" description="Disordered" evidence="1">
    <location>
        <begin position="240"/>
        <end position="269"/>
    </location>
</feature>
<dbReference type="Pfam" id="PF01656">
    <property type="entry name" value="CbiA"/>
    <property type="match status" value="1"/>
</dbReference>
<dbReference type="InterPro" id="IPR050678">
    <property type="entry name" value="DNA_Partitioning_ATPase"/>
</dbReference>
<evidence type="ECO:0000256" key="1">
    <source>
        <dbReference type="SAM" id="MobiDB-lite"/>
    </source>
</evidence>
<dbReference type="SUPFAM" id="SSF52540">
    <property type="entry name" value="P-loop containing nucleoside triphosphate hydrolases"/>
    <property type="match status" value="1"/>
</dbReference>
<evidence type="ECO:0000259" key="2">
    <source>
        <dbReference type="Pfam" id="PF01656"/>
    </source>
</evidence>
<dbReference type="Gene3D" id="3.40.50.300">
    <property type="entry name" value="P-loop containing nucleotide triphosphate hydrolases"/>
    <property type="match status" value="1"/>
</dbReference>
<comment type="caution">
    <text evidence="3">The sequence shown here is derived from an EMBL/GenBank/DDBJ whole genome shotgun (WGS) entry which is preliminary data.</text>
</comment>
<feature type="domain" description="CobQ/CobB/MinD/ParA nucleotide binding" evidence="2">
    <location>
        <begin position="4"/>
        <end position="177"/>
    </location>
</feature>
<proteinExistence type="predicted"/>
<feature type="compositionally biased region" description="Low complexity" evidence="1">
    <location>
        <begin position="249"/>
        <end position="269"/>
    </location>
</feature>
<dbReference type="PANTHER" id="PTHR13696">
    <property type="entry name" value="P-LOOP CONTAINING NUCLEOSIDE TRIPHOSPHATE HYDROLASE"/>
    <property type="match status" value="1"/>
</dbReference>
<gene>
    <name evidence="3" type="ORF">JNB71_04350</name>
</gene>
<dbReference type="InterPro" id="IPR027417">
    <property type="entry name" value="P-loop_NTPase"/>
</dbReference>
<evidence type="ECO:0000313" key="3">
    <source>
        <dbReference type="EMBL" id="MBW9062539.1"/>
    </source>
</evidence>
<dbReference type="InterPro" id="IPR002586">
    <property type="entry name" value="CobQ/CobB/MinD/ParA_Nub-bd_dom"/>
</dbReference>
<dbReference type="RefSeq" id="WP_220370584.1">
    <property type="nucleotide sequence ID" value="NZ_JAEUAO010000001.1"/>
</dbReference>
<dbReference type="EMBL" id="JAEUAO010000001">
    <property type="protein sequence ID" value="MBW9062539.1"/>
    <property type="molecule type" value="Genomic_DNA"/>
</dbReference>
<organism evidence="3 4">
    <name type="scientific">Rhizobium herbae</name>
    <dbReference type="NCBI Taxonomy" id="508661"/>
    <lineage>
        <taxon>Bacteria</taxon>
        <taxon>Pseudomonadati</taxon>
        <taxon>Pseudomonadota</taxon>
        <taxon>Alphaproteobacteria</taxon>
        <taxon>Hyphomicrobiales</taxon>
        <taxon>Rhizobiaceae</taxon>
        <taxon>Rhizobium/Agrobacterium group</taxon>
        <taxon>Rhizobium</taxon>
    </lineage>
</organism>
<protein>
    <submittedName>
        <fullName evidence="3">ParA family protein</fullName>
    </submittedName>
</protein>
<name>A0ABS7H637_9HYPH</name>
<dbReference type="Proteomes" id="UP000757604">
    <property type="component" value="Unassembled WGS sequence"/>
</dbReference>
<keyword evidence="4" id="KW-1185">Reference proteome</keyword>
<reference evidence="3 4" key="1">
    <citation type="journal article" date="2021" name="MBio">
        <title>Poor Competitiveness of Bradyrhizobium in Pigeon Pea Root Colonization in Indian Soils.</title>
        <authorList>
            <person name="Chalasani D."/>
            <person name="Basu A."/>
            <person name="Pullabhotla S.V.S.R.N."/>
            <person name="Jorrin B."/>
            <person name="Neal A.L."/>
            <person name="Poole P.S."/>
            <person name="Podile A.R."/>
            <person name="Tkacz A."/>
        </authorList>
    </citation>
    <scope>NUCLEOTIDE SEQUENCE [LARGE SCALE GENOMIC DNA]</scope>
    <source>
        <strain evidence="3 4">HU44</strain>
    </source>
</reference>
<dbReference type="CDD" id="cd02042">
    <property type="entry name" value="ParAB_family"/>
    <property type="match status" value="1"/>
</dbReference>
<evidence type="ECO:0000313" key="4">
    <source>
        <dbReference type="Proteomes" id="UP000757604"/>
    </source>
</evidence>